<dbReference type="AlphaFoldDB" id="V4A9U2"/>
<evidence type="ECO:0000313" key="4">
    <source>
        <dbReference type="Proteomes" id="UP000030746"/>
    </source>
</evidence>
<feature type="domain" description="TLDc" evidence="2">
    <location>
        <begin position="6"/>
        <end position="159"/>
    </location>
</feature>
<dbReference type="PANTHER" id="PTHR14241:SF32">
    <property type="entry name" value="VWFA DOMAIN-CONTAINING PROTEIN-RELATED"/>
    <property type="match status" value="1"/>
</dbReference>
<dbReference type="Proteomes" id="UP000030746">
    <property type="component" value="Unassembled WGS sequence"/>
</dbReference>
<accession>V4A9U2</accession>
<dbReference type="InterPro" id="IPR006571">
    <property type="entry name" value="TLDc_dom"/>
</dbReference>
<dbReference type="STRING" id="225164.V4A9U2"/>
<protein>
    <recommendedName>
        <fullName evidence="2">TLDc domain-containing protein</fullName>
    </recommendedName>
</protein>
<dbReference type="CTD" id="20231710"/>
<dbReference type="Pfam" id="PF07534">
    <property type="entry name" value="TLD"/>
    <property type="match status" value="1"/>
</dbReference>
<dbReference type="GeneID" id="20231710"/>
<dbReference type="Gene3D" id="3.40.50.300">
    <property type="entry name" value="P-loop containing nucleotide triphosphate hydrolases"/>
    <property type="match status" value="1"/>
</dbReference>
<dbReference type="HOGENOM" id="CLU_049888_3_1_1"/>
<feature type="non-terminal residue" evidence="3">
    <location>
        <position position="1"/>
    </location>
</feature>
<dbReference type="RefSeq" id="XP_009055723.1">
    <property type="nucleotide sequence ID" value="XM_009057475.1"/>
</dbReference>
<evidence type="ECO:0000256" key="1">
    <source>
        <dbReference type="ARBA" id="ARBA00009243"/>
    </source>
</evidence>
<sequence>QSKLTKMATAATFGKLETKDKQRISKWIGRSKDLVLLYKATRDGMSPPIIHSKIDNMGPTVMVCWNTDGCVFGGYSSVNWFGDDEERFFYDGNAFLFHLKSQIKTQPGMYLVKNPPHALCYCSEICPRFGNVQFMDDEVTAADGNGVFVNAVKPVIGAAYQTGEKILLSKPWRPDLMSKVSKSQIKNSIKSYCPVEETGVRESRILFIGAVGSGKSSYVNTINSIFRGHVTCQAAAGSAEHSLTTMFRSYKIRDGSGFLKFRLCDTRGLEESQGVDPGDIVAMLDGNMPDLYTYNPSAAITPVTPGYIKLPSLNEKIHCVAFIIDGSSVELMNDAVLCQIKNVQNIIHQRGIAVPQVILLTKVDEIAQEVDEDLNNLFYSSEVEEVVTTVSQLVGLPRSHVLPVKNYEKETELNDTVDRYALLSLQQMLRFADDYLYNMLDTQV</sequence>
<keyword evidence="4" id="KW-1185">Reference proteome</keyword>
<dbReference type="PROSITE" id="PS51886">
    <property type="entry name" value="TLDC"/>
    <property type="match status" value="1"/>
</dbReference>
<dbReference type="PANTHER" id="PTHR14241">
    <property type="entry name" value="INTERFERON-INDUCED PROTEIN 44"/>
    <property type="match status" value="1"/>
</dbReference>
<dbReference type="OrthoDB" id="9984961at2759"/>
<dbReference type="KEGG" id="lgi:LOTGIDRAFT_119204"/>
<comment type="similarity">
    <text evidence="1">Belongs to the IFI44 family.</text>
</comment>
<reference evidence="3 4" key="1">
    <citation type="journal article" date="2013" name="Nature">
        <title>Insights into bilaterian evolution from three spiralian genomes.</title>
        <authorList>
            <person name="Simakov O."/>
            <person name="Marletaz F."/>
            <person name="Cho S.J."/>
            <person name="Edsinger-Gonzales E."/>
            <person name="Havlak P."/>
            <person name="Hellsten U."/>
            <person name="Kuo D.H."/>
            <person name="Larsson T."/>
            <person name="Lv J."/>
            <person name="Arendt D."/>
            <person name="Savage R."/>
            <person name="Osoegawa K."/>
            <person name="de Jong P."/>
            <person name="Grimwood J."/>
            <person name="Chapman J.A."/>
            <person name="Shapiro H."/>
            <person name="Aerts A."/>
            <person name="Otillar R.P."/>
            <person name="Terry A.Y."/>
            <person name="Boore J.L."/>
            <person name="Grigoriev I.V."/>
            <person name="Lindberg D.R."/>
            <person name="Seaver E.C."/>
            <person name="Weisblat D.A."/>
            <person name="Putnam N.H."/>
            <person name="Rokhsar D.S."/>
        </authorList>
    </citation>
    <scope>NUCLEOTIDE SEQUENCE [LARGE SCALE GENOMIC DNA]</scope>
</reference>
<evidence type="ECO:0000313" key="3">
    <source>
        <dbReference type="EMBL" id="ESO93522.1"/>
    </source>
</evidence>
<evidence type="ECO:0000259" key="2">
    <source>
        <dbReference type="PROSITE" id="PS51886"/>
    </source>
</evidence>
<proteinExistence type="inferred from homology"/>
<name>V4A9U2_LOTGI</name>
<dbReference type="EMBL" id="KB201891">
    <property type="protein sequence ID" value="ESO93522.1"/>
    <property type="molecule type" value="Genomic_DNA"/>
</dbReference>
<dbReference type="InterPro" id="IPR027417">
    <property type="entry name" value="P-loop_NTPase"/>
</dbReference>
<dbReference type="SUPFAM" id="SSF52540">
    <property type="entry name" value="P-loop containing nucleoside triphosphate hydrolases"/>
    <property type="match status" value="1"/>
</dbReference>
<dbReference type="CDD" id="cd00882">
    <property type="entry name" value="Ras_like_GTPase"/>
    <property type="match status" value="1"/>
</dbReference>
<organism evidence="3 4">
    <name type="scientific">Lottia gigantea</name>
    <name type="common">Giant owl limpet</name>
    <dbReference type="NCBI Taxonomy" id="225164"/>
    <lineage>
        <taxon>Eukaryota</taxon>
        <taxon>Metazoa</taxon>
        <taxon>Spiralia</taxon>
        <taxon>Lophotrochozoa</taxon>
        <taxon>Mollusca</taxon>
        <taxon>Gastropoda</taxon>
        <taxon>Patellogastropoda</taxon>
        <taxon>Lottioidea</taxon>
        <taxon>Lottiidae</taxon>
        <taxon>Lottia</taxon>
    </lineage>
</organism>
<gene>
    <name evidence="3" type="ORF">LOTGIDRAFT_119204</name>
</gene>
<dbReference type="OMA" id="NSMKPIT"/>